<organism evidence="3 4">
    <name type="scientific">Achlya hypogyna</name>
    <name type="common">Oomycete</name>
    <name type="synonym">Protoachlya hypogyna</name>
    <dbReference type="NCBI Taxonomy" id="1202772"/>
    <lineage>
        <taxon>Eukaryota</taxon>
        <taxon>Sar</taxon>
        <taxon>Stramenopiles</taxon>
        <taxon>Oomycota</taxon>
        <taxon>Saprolegniomycetes</taxon>
        <taxon>Saprolegniales</taxon>
        <taxon>Achlyaceae</taxon>
        <taxon>Achlya</taxon>
    </lineage>
</organism>
<name>A0A1V9Z7E8_ACHHY</name>
<keyword evidence="2" id="KW-0812">Transmembrane</keyword>
<keyword evidence="2" id="KW-0472">Membrane</keyword>
<dbReference type="EMBL" id="JNBR01000389">
    <property type="protein sequence ID" value="OQR93924.1"/>
    <property type="molecule type" value="Genomic_DNA"/>
</dbReference>
<accession>A0A1V9Z7E8</accession>
<feature type="compositionally biased region" description="Low complexity" evidence="1">
    <location>
        <begin position="267"/>
        <end position="282"/>
    </location>
</feature>
<evidence type="ECO:0008006" key="5">
    <source>
        <dbReference type="Google" id="ProtNLM"/>
    </source>
</evidence>
<reference evidence="3 4" key="1">
    <citation type="journal article" date="2014" name="Genome Biol. Evol.">
        <title>The secreted proteins of Achlya hypogyna and Thraustotheca clavata identify the ancestral oomycete secretome and reveal gene acquisitions by horizontal gene transfer.</title>
        <authorList>
            <person name="Misner I."/>
            <person name="Blouin N."/>
            <person name="Leonard G."/>
            <person name="Richards T.A."/>
            <person name="Lane C.E."/>
        </authorList>
    </citation>
    <scope>NUCLEOTIDE SEQUENCE [LARGE SCALE GENOMIC DNA]</scope>
    <source>
        <strain evidence="3 4">ATCC 48635</strain>
    </source>
</reference>
<dbReference type="AlphaFoldDB" id="A0A1V9Z7E8"/>
<evidence type="ECO:0000313" key="4">
    <source>
        <dbReference type="Proteomes" id="UP000243579"/>
    </source>
</evidence>
<comment type="caution">
    <text evidence="3">The sequence shown here is derived from an EMBL/GenBank/DDBJ whole genome shotgun (WGS) entry which is preliminary data.</text>
</comment>
<evidence type="ECO:0000256" key="2">
    <source>
        <dbReference type="SAM" id="Phobius"/>
    </source>
</evidence>
<protein>
    <recommendedName>
        <fullName evidence="5">Transmembrane protein</fullName>
    </recommendedName>
</protein>
<feature type="compositionally biased region" description="Pro residues" evidence="1">
    <location>
        <begin position="255"/>
        <end position="266"/>
    </location>
</feature>
<gene>
    <name evidence="3" type="ORF">ACHHYP_02084</name>
</gene>
<proteinExistence type="predicted"/>
<sequence length="856" mass="92320">MAWVSADRSIARLVLYTVANAVWSITYVVVFTVLLVWTCLEACGLRNSSVRTRSNYPLRAVSQTMWRIEIRIHGLYDTKAGLHLVAFADITASHAAWSALYFTLWRSVQAAYYEAVTSSISTTYLAWHQPTLTAQIDWTKYNIPFTLQPTATPNASLWELLGLCVLLCFCNWLAVAIYVWATKQCYYWIFGQLVVAQVDGTQHPLLPTRHIDAQHISPPSYATTGRPHLHNSSSDPGRATGPTPYLLPFKLAPRPTEPLGPPPPYDPSLAAMASTSTSSQASEPGVGPPLPPSAFCFTLVQRHGAIGFPVPPPPDSTSSPQTTSVWGRIFPKPVAQPLTKLASGLSSVHLRKPSDDFISVDAPLEDAPRITIVPSLKAAPHTAGDDQTSPERASPAPEVTGNRAPSINEAPLLHTSEEASSGKGEAADEAAPVADDPASPLCQARVVRSQVLEPLVNCVTLRLSADIACQRGMALLLGLPLRGGEVRRAFVIIHVDDSSVDVRVEGASEAAQWFCGATAGSLVTIYGLVASRPASPSTIVSTQDQAEESDYPDAETGLGPEDKLLLPSEVQRANEWASPLAYAQPTFTYDVMSPTGADDLTFASDGAPAYDVLSPRAEGAFALPRASRTIASEEPQVADRVHFTAYAPATVVTATTFRLGIWAFLVHQRDEMHEEATADGATQLSRDVLARVRRGALVHVTLSVPDGFRVRDESTKSFEWVGAVTSVFFDVDCLATAIDGTAMFTASIVVAAEVLRLRVGGDLSSARGCSQLALDEDIRRLIDGFRLQSDHTTFAAALRPVTVTERWWDTHLVRHAVATEEHAAHTAVMATRLGEAKPLATVHAIFRKGIGNPQLV</sequence>
<feature type="region of interest" description="Disordered" evidence="1">
    <location>
        <begin position="372"/>
        <end position="435"/>
    </location>
</feature>
<evidence type="ECO:0000313" key="3">
    <source>
        <dbReference type="EMBL" id="OQR93924.1"/>
    </source>
</evidence>
<keyword evidence="4" id="KW-1185">Reference proteome</keyword>
<evidence type="ECO:0000256" key="1">
    <source>
        <dbReference type="SAM" id="MobiDB-lite"/>
    </source>
</evidence>
<feature type="region of interest" description="Disordered" evidence="1">
    <location>
        <begin position="537"/>
        <end position="560"/>
    </location>
</feature>
<keyword evidence="2" id="KW-1133">Transmembrane helix</keyword>
<dbReference type="Proteomes" id="UP000243579">
    <property type="component" value="Unassembled WGS sequence"/>
</dbReference>
<feature type="transmembrane region" description="Helical" evidence="2">
    <location>
        <begin position="160"/>
        <end position="181"/>
    </location>
</feature>
<feature type="transmembrane region" description="Helical" evidence="2">
    <location>
        <begin position="20"/>
        <end position="43"/>
    </location>
</feature>
<feature type="region of interest" description="Disordered" evidence="1">
    <location>
        <begin position="252"/>
        <end position="287"/>
    </location>
</feature>